<dbReference type="SMART" id="SM00493">
    <property type="entry name" value="TOPRIM"/>
    <property type="match status" value="1"/>
</dbReference>
<dbReference type="Gene3D" id="1.10.860.10">
    <property type="entry name" value="DNAb Helicase, Chain A"/>
    <property type="match status" value="1"/>
</dbReference>
<dbReference type="InterPro" id="IPR030846">
    <property type="entry name" value="DnaG_bac"/>
</dbReference>
<evidence type="ECO:0000256" key="12">
    <source>
        <dbReference type="HAMAP-Rule" id="MF_00974"/>
    </source>
</evidence>
<evidence type="ECO:0000313" key="17">
    <source>
        <dbReference type="EMBL" id="PIP33831.1"/>
    </source>
</evidence>
<dbReference type="Pfam" id="PF13155">
    <property type="entry name" value="Toprim_2"/>
    <property type="match status" value="1"/>
</dbReference>
<organism evidence="17 18">
    <name type="scientific">Candidatus Falkowbacteria bacterium CG23_combo_of_CG06-09_8_20_14_all_49_15</name>
    <dbReference type="NCBI Taxonomy" id="1974572"/>
    <lineage>
        <taxon>Bacteria</taxon>
        <taxon>Candidatus Falkowiibacteriota</taxon>
    </lineage>
</organism>
<evidence type="ECO:0000256" key="3">
    <source>
        <dbReference type="ARBA" id="ARBA00022679"/>
    </source>
</evidence>
<dbReference type="InterPro" id="IPR006171">
    <property type="entry name" value="TOPRIM_dom"/>
</dbReference>
<dbReference type="InterPro" id="IPR036977">
    <property type="entry name" value="DNA_primase_Znf_CHC2"/>
</dbReference>
<dbReference type="AlphaFoldDB" id="A0A2G9ZL53"/>
<keyword evidence="3 12" id="KW-0808">Transferase</keyword>
<evidence type="ECO:0000313" key="18">
    <source>
        <dbReference type="Proteomes" id="UP000230729"/>
    </source>
</evidence>
<evidence type="ECO:0000256" key="9">
    <source>
        <dbReference type="ARBA" id="ARBA00022842"/>
    </source>
</evidence>
<keyword evidence="5 12" id="KW-0235">DNA replication</keyword>
<keyword evidence="9" id="KW-0460">Magnesium</keyword>
<name>A0A2G9ZL53_9BACT</name>
<evidence type="ECO:0000256" key="14">
    <source>
        <dbReference type="PIRSR" id="PIRSR002811-1"/>
    </source>
</evidence>
<dbReference type="Pfam" id="PF08275">
    <property type="entry name" value="DNAG_N"/>
    <property type="match status" value="1"/>
</dbReference>
<comment type="function">
    <text evidence="12 13">RNA polymerase that catalyzes the synthesis of short RNA molecules used as primers for DNA polymerase during DNA replication.</text>
</comment>
<feature type="coiled-coil region" evidence="15">
    <location>
        <begin position="568"/>
        <end position="614"/>
    </location>
</feature>
<sequence>MNPSEEIKAKLDIVDVLRDYIQVRPAGVNFRALCPFHKEKTPSFLISPDKQIWHCFGCGKGGDIFTFVMEMEGLSFVEALRLLAPKAGVILSSANFKNDSARNRLLDIMSFAVQVYHHLLFNDPSAAPARAYLQERGLTEETIDNWQIGFSLDSWEAMTSRLKQKGFREQEIFLAGLAIKREERSSYYDRFRGRLMFPIRDLNGNPVAFSARVLPAKEKTEKLGKYINSPQTPIYDKSRIVFGLDAAKRAIKEQDLAVIVEGQMDAITAHQHGFQNVVAVSGAALTAEQIALIKRFTNNLALSFDMDAAGLEALRRGAKEAWRAEMNINVIAHAAKDPDELIRKNPAYWSKAVSQARPAMEYLMDKYERENDMEKIAHRKVLAKEGLSFIAAMKNKIDQDFWLKKLGRKIDVSEAILKEALAAAAGREIAFKPETAVPAQPATKREEKASDTLLALMLKLPVLAEYVFQRLEPGQIIGEANRRIYKYLQIFYNNFSRPDNDSDRRPDTFVLSYEDFRAWLESSGQSAENTQILNDLNKIVLLGERDFFDFSLDQARQEMISLCLFLKKNYLSARSRELEKMLAAAEQKDDREKIDLFSKQFKELQSEIRSLERSSR</sequence>
<evidence type="ECO:0000256" key="15">
    <source>
        <dbReference type="SAM" id="Coils"/>
    </source>
</evidence>
<keyword evidence="1 12" id="KW-0240">DNA-directed RNA polymerase</keyword>
<dbReference type="Gene3D" id="3.90.580.10">
    <property type="entry name" value="Zinc finger, CHC2-type domain"/>
    <property type="match status" value="1"/>
</dbReference>
<dbReference type="PANTHER" id="PTHR30313:SF2">
    <property type="entry name" value="DNA PRIMASE"/>
    <property type="match status" value="1"/>
</dbReference>
<dbReference type="GO" id="GO:0006269">
    <property type="term" value="P:DNA replication, synthesis of primer"/>
    <property type="evidence" value="ECO:0007669"/>
    <property type="project" value="UniProtKB-UniRule"/>
</dbReference>
<dbReference type="Pfam" id="PF01807">
    <property type="entry name" value="Zn_ribbon_DnaG"/>
    <property type="match status" value="1"/>
</dbReference>
<reference evidence="17 18" key="1">
    <citation type="submission" date="2017-09" db="EMBL/GenBank/DDBJ databases">
        <title>Depth-based differentiation of microbial function through sediment-hosted aquifers and enrichment of novel symbionts in the deep terrestrial subsurface.</title>
        <authorList>
            <person name="Probst A.J."/>
            <person name="Ladd B."/>
            <person name="Jarett J.K."/>
            <person name="Geller-Mcgrath D.E."/>
            <person name="Sieber C.M."/>
            <person name="Emerson J.B."/>
            <person name="Anantharaman K."/>
            <person name="Thomas B.C."/>
            <person name="Malmstrom R."/>
            <person name="Stieglmeier M."/>
            <person name="Klingl A."/>
            <person name="Woyke T."/>
            <person name="Ryan C.M."/>
            <person name="Banfield J.F."/>
        </authorList>
    </citation>
    <scope>NUCLEOTIDE SEQUENCE [LARGE SCALE GENOMIC DNA]</scope>
    <source>
        <strain evidence="17">CG23_combo_of_CG06-09_8_20_14_all_49_15</strain>
    </source>
</reference>
<dbReference type="GO" id="GO:0005737">
    <property type="term" value="C:cytoplasm"/>
    <property type="evidence" value="ECO:0007669"/>
    <property type="project" value="TreeGrafter"/>
</dbReference>
<dbReference type="PIRSF" id="PIRSF002811">
    <property type="entry name" value="DnaG"/>
    <property type="match status" value="1"/>
</dbReference>
<dbReference type="InterPro" id="IPR013264">
    <property type="entry name" value="DNAG_N"/>
</dbReference>
<comment type="similarity">
    <text evidence="12 13">Belongs to the DnaG primase family.</text>
</comment>
<comment type="domain">
    <text evidence="12">Contains an N-terminal zinc-binding domain, a central core domain that contains the primase activity, and a C-terminal DnaB-binding domain.</text>
</comment>
<dbReference type="SUPFAM" id="SSF57783">
    <property type="entry name" value="Zinc beta-ribbon"/>
    <property type="match status" value="1"/>
</dbReference>
<dbReference type="GO" id="GO:0008270">
    <property type="term" value="F:zinc ion binding"/>
    <property type="evidence" value="ECO:0007669"/>
    <property type="project" value="UniProtKB-UniRule"/>
</dbReference>
<dbReference type="Proteomes" id="UP000230729">
    <property type="component" value="Unassembled WGS sequence"/>
</dbReference>
<dbReference type="Gene3D" id="3.90.980.10">
    <property type="entry name" value="DNA primase, catalytic core, N-terminal domain"/>
    <property type="match status" value="1"/>
</dbReference>
<evidence type="ECO:0000259" key="16">
    <source>
        <dbReference type="PROSITE" id="PS50880"/>
    </source>
</evidence>
<dbReference type="HAMAP" id="MF_00974">
    <property type="entry name" value="DNA_primase_DnaG"/>
    <property type="match status" value="1"/>
</dbReference>
<dbReference type="InterPro" id="IPR002694">
    <property type="entry name" value="Znf_CHC2"/>
</dbReference>
<comment type="catalytic activity">
    <reaction evidence="12">
        <text>ssDNA + n NTP = ssDNA/pppN(pN)n-1 hybrid + (n-1) diphosphate.</text>
        <dbReference type="EC" id="2.7.7.101"/>
    </reaction>
</comment>
<evidence type="ECO:0000256" key="2">
    <source>
        <dbReference type="ARBA" id="ARBA00022515"/>
    </source>
</evidence>
<keyword evidence="11 12" id="KW-0804">Transcription</keyword>
<evidence type="ECO:0000256" key="6">
    <source>
        <dbReference type="ARBA" id="ARBA00022723"/>
    </source>
</evidence>
<gene>
    <name evidence="12" type="primary">dnaG</name>
    <name evidence="17" type="ORF">COX22_02320</name>
</gene>
<dbReference type="InterPro" id="IPR050219">
    <property type="entry name" value="DnaG_primase"/>
</dbReference>
<evidence type="ECO:0000256" key="4">
    <source>
        <dbReference type="ARBA" id="ARBA00022695"/>
    </source>
</evidence>
<accession>A0A2G9ZL53</accession>
<dbReference type="InterPro" id="IPR034151">
    <property type="entry name" value="TOPRIM_DnaG_bac"/>
</dbReference>
<dbReference type="InterPro" id="IPR016136">
    <property type="entry name" value="DNA_helicase_N/primase_C"/>
</dbReference>
<keyword evidence="7 12" id="KW-0863">Zinc-finger</keyword>
<evidence type="ECO:0000256" key="7">
    <source>
        <dbReference type="ARBA" id="ARBA00022771"/>
    </source>
</evidence>
<comment type="caution">
    <text evidence="17">The sequence shown here is derived from an EMBL/GenBank/DDBJ whole genome shotgun (WGS) entry which is preliminary data.</text>
</comment>
<dbReference type="GO" id="GO:1990077">
    <property type="term" value="C:primosome complex"/>
    <property type="evidence" value="ECO:0007669"/>
    <property type="project" value="UniProtKB-KW"/>
</dbReference>
<keyword evidence="2 12" id="KW-0639">Primosome</keyword>
<dbReference type="EMBL" id="PCSD01000047">
    <property type="protein sequence ID" value="PIP33831.1"/>
    <property type="molecule type" value="Genomic_DNA"/>
</dbReference>
<keyword evidence="10 12" id="KW-0238">DNA-binding</keyword>
<dbReference type="SUPFAM" id="SSF56731">
    <property type="entry name" value="DNA primase core"/>
    <property type="match status" value="1"/>
</dbReference>
<evidence type="ECO:0000256" key="8">
    <source>
        <dbReference type="ARBA" id="ARBA00022833"/>
    </source>
</evidence>
<evidence type="ECO:0000256" key="1">
    <source>
        <dbReference type="ARBA" id="ARBA00022478"/>
    </source>
</evidence>
<evidence type="ECO:0000256" key="10">
    <source>
        <dbReference type="ARBA" id="ARBA00023125"/>
    </source>
</evidence>
<keyword evidence="6 12" id="KW-0479">Metal-binding</keyword>
<dbReference type="CDD" id="cd03364">
    <property type="entry name" value="TOPRIM_DnaG_primases"/>
    <property type="match status" value="1"/>
</dbReference>
<feature type="domain" description="Toprim" evidence="16">
    <location>
        <begin position="255"/>
        <end position="338"/>
    </location>
</feature>
<proteinExistence type="inferred from homology"/>
<evidence type="ECO:0000256" key="5">
    <source>
        <dbReference type="ARBA" id="ARBA00022705"/>
    </source>
</evidence>
<dbReference type="SMART" id="SM00400">
    <property type="entry name" value="ZnF_CHCC"/>
    <property type="match status" value="1"/>
</dbReference>
<dbReference type="GO" id="GO:0003899">
    <property type="term" value="F:DNA-directed RNA polymerase activity"/>
    <property type="evidence" value="ECO:0007669"/>
    <property type="project" value="UniProtKB-UniRule"/>
</dbReference>
<evidence type="ECO:0000256" key="11">
    <source>
        <dbReference type="ARBA" id="ARBA00023163"/>
    </source>
</evidence>
<dbReference type="EC" id="2.7.7.101" evidence="12"/>
<dbReference type="FunFam" id="3.90.580.10:FF:000001">
    <property type="entry name" value="DNA primase"/>
    <property type="match status" value="1"/>
</dbReference>
<evidence type="ECO:0000256" key="13">
    <source>
        <dbReference type="PIRNR" id="PIRNR002811"/>
    </source>
</evidence>
<keyword evidence="8 12" id="KW-0862">Zinc</keyword>
<dbReference type="PROSITE" id="PS50880">
    <property type="entry name" value="TOPRIM"/>
    <property type="match status" value="1"/>
</dbReference>
<dbReference type="InterPro" id="IPR006295">
    <property type="entry name" value="DNA_primase_DnaG"/>
</dbReference>
<dbReference type="PANTHER" id="PTHR30313">
    <property type="entry name" value="DNA PRIMASE"/>
    <property type="match status" value="1"/>
</dbReference>
<keyword evidence="15" id="KW-0175">Coiled coil</keyword>
<dbReference type="Gene3D" id="3.40.1360.10">
    <property type="match status" value="1"/>
</dbReference>
<protein>
    <recommendedName>
        <fullName evidence="12 13">DNA primase</fullName>
        <ecNumber evidence="12">2.7.7.101</ecNumber>
    </recommendedName>
</protein>
<dbReference type="GO" id="GO:0000428">
    <property type="term" value="C:DNA-directed RNA polymerase complex"/>
    <property type="evidence" value="ECO:0007669"/>
    <property type="project" value="UniProtKB-KW"/>
</dbReference>
<feature type="zinc finger region" description="CHC2-type" evidence="12 14">
    <location>
        <begin position="34"/>
        <end position="58"/>
    </location>
</feature>
<comment type="cofactor">
    <cofactor evidence="12 13 14">
        <name>Zn(2+)</name>
        <dbReference type="ChEBI" id="CHEBI:29105"/>
    </cofactor>
    <text evidence="12 13 14">Binds 1 zinc ion per monomer.</text>
</comment>
<comment type="subunit">
    <text evidence="12">Monomer. Interacts with DnaB.</text>
</comment>
<keyword evidence="4 12" id="KW-0548">Nucleotidyltransferase</keyword>
<dbReference type="NCBIfam" id="TIGR01391">
    <property type="entry name" value="dnaG"/>
    <property type="match status" value="1"/>
</dbReference>
<dbReference type="GO" id="GO:0003677">
    <property type="term" value="F:DNA binding"/>
    <property type="evidence" value="ECO:0007669"/>
    <property type="project" value="UniProtKB-KW"/>
</dbReference>
<dbReference type="InterPro" id="IPR037068">
    <property type="entry name" value="DNA_primase_core_N_sf"/>
</dbReference>